<sequence>MELQNAVENSVKHLIPFNTSLEEYTSYADASTIPGHYVVYWELINQEQATSIPPSVFEDCCLTIEESLNSVYRRLRVREKSVGPLEIRIVEKGSFTKLMDFAISKGASISQYKTPKCVNFAPIVELLNSRVLSNYFSPKCPDWVPNYK</sequence>
<dbReference type="Pfam" id="PF23572">
    <property type="entry name" value="GH3_C"/>
    <property type="match status" value="1"/>
</dbReference>
<evidence type="ECO:0000313" key="3">
    <source>
        <dbReference type="Proteomes" id="UP000195402"/>
    </source>
</evidence>
<dbReference type="GO" id="GO:0016881">
    <property type="term" value="F:acid-amino acid ligase activity"/>
    <property type="evidence" value="ECO:0007669"/>
    <property type="project" value="TreeGrafter"/>
</dbReference>
<dbReference type="OrthoDB" id="10004661at2759"/>
<dbReference type="AlphaFoldDB" id="A0A200QLK7"/>
<dbReference type="PANTHER" id="PTHR31901">
    <property type="entry name" value="GH3 DOMAIN-CONTAINING PROTEIN"/>
    <property type="match status" value="1"/>
</dbReference>
<dbReference type="PANTHER" id="PTHR31901:SF9">
    <property type="entry name" value="GH3 DOMAIN-CONTAINING PROTEIN"/>
    <property type="match status" value="1"/>
</dbReference>
<dbReference type="OMA" id="WQSILAM"/>
<evidence type="ECO:0000259" key="1">
    <source>
        <dbReference type="Pfam" id="PF23572"/>
    </source>
</evidence>
<feature type="domain" description="GH3 C-terminal" evidence="1">
    <location>
        <begin position="2"/>
        <end position="120"/>
    </location>
</feature>
<name>A0A200QLK7_MACCD</name>
<evidence type="ECO:0000313" key="2">
    <source>
        <dbReference type="EMBL" id="OVA11335.1"/>
    </source>
</evidence>
<dbReference type="GO" id="GO:0005737">
    <property type="term" value="C:cytoplasm"/>
    <property type="evidence" value="ECO:0007669"/>
    <property type="project" value="TreeGrafter"/>
</dbReference>
<organism evidence="2 3">
    <name type="scientific">Macleaya cordata</name>
    <name type="common">Five-seeded plume-poppy</name>
    <name type="synonym">Bocconia cordata</name>
    <dbReference type="NCBI Taxonomy" id="56857"/>
    <lineage>
        <taxon>Eukaryota</taxon>
        <taxon>Viridiplantae</taxon>
        <taxon>Streptophyta</taxon>
        <taxon>Embryophyta</taxon>
        <taxon>Tracheophyta</taxon>
        <taxon>Spermatophyta</taxon>
        <taxon>Magnoliopsida</taxon>
        <taxon>Ranunculales</taxon>
        <taxon>Papaveraceae</taxon>
        <taxon>Papaveroideae</taxon>
        <taxon>Macleaya</taxon>
    </lineage>
</organism>
<dbReference type="EMBL" id="MVGT01001698">
    <property type="protein sequence ID" value="OVA11335.1"/>
    <property type="molecule type" value="Genomic_DNA"/>
</dbReference>
<protein>
    <submittedName>
        <fullName evidence="2">GH3 auxin-responsive promoter</fullName>
    </submittedName>
</protein>
<dbReference type="STRING" id="56857.A0A200QLK7"/>
<dbReference type="InterPro" id="IPR004993">
    <property type="entry name" value="GH3"/>
</dbReference>
<dbReference type="InterPro" id="IPR055378">
    <property type="entry name" value="GH3_C"/>
</dbReference>
<reference evidence="2 3" key="1">
    <citation type="journal article" date="2017" name="Mol. Plant">
        <title>The Genome of Medicinal Plant Macleaya cordata Provides New Insights into Benzylisoquinoline Alkaloids Metabolism.</title>
        <authorList>
            <person name="Liu X."/>
            <person name="Liu Y."/>
            <person name="Huang P."/>
            <person name="Ma Y."/>
            <person name="Qing Z."/>
            <person name="Tang Q."/>
            <person name="Cao H."/>
            <person name="Cheng P."/>
            <person name="Zheng Y."/>
            <person name="Yuan Z."/>
            <person name="Zhou Y."/>
            <person name="Liu J."/>
            <person name="Tang Z."/>
            <person name="Zhuo Y."/>
            <person name="Zhang Y."/>
            <person name="Yu L."/>
            <person name="Huang J."/>
            <person name="Yang P."/>
            <person name="Peng Q."/>
            <person name="Zhang J."/>
            <person name="Jiang W."/>
            <person name="Zhang Z."/>
            <person name="Lin K."/>
            <person name="Ro D.K."/>
            <person name="Chen X."/>
            <person name="Xiong X."/>
            <person name="Shang Y."/>
            <person name="Huang S."/>
            <person name="Zeng J."/>
        </authorList>
    </citation>
    <scope>NUCLEOTIDE SEQUENCE [LARGE SCALE GENOMIC DNA]</scope>
    <source>
        <strain evidence="3">cv. BLH2017</strain>
        <tissue evidence="2">Root</tissue>
    </source>
</reference>
<accession>A0A200QLK7</accession>
<dbReference type="InParanoid" id="A0A200QLK7"/>
<keyword evidence="3" id="KW-1185">Reference proteome</keyword>
<gene>
    <name evidence="2" type="ORF">BVC80_9005g3</name>
</gene>
<comment type="caution">
    <text evidence="2">The sequence shown here is derived from an EMBL/GenBank/DDBJ whole genome shotgun (WGS) entry which is preliminary data.</text>
</comment>
<proteinExistence type="predicted"/>
<dbReference type="Proteomes" id="UP000195402">
    <property type="component" value="Unassembled WGS sequence"/>
</dbReference>